<proteinExistence type="predicted"/>
<reference evidence="5 6" key="1">
    <citation type="submission" date="2021-01" db="EMBL/GenBank/DDBJ databases">
        <title>Entomomonas sp. F2A isolated from a house cricket (Acheta domesticus).</title>
        <authorList>
            <person name="Spergser J."/>
            <person name="Busse H.-J."/>
        </authorList>
    </citation>
    <scope>NUCLEOTIDE SEQUENCE [LARGE SCALE GENOMIC DNA]</scope>
    <source>
        <strain evidence="5 6">F2A</strain>
    </source>
</reference>
<sequence>MRVFVVIAASILLVSCASKTIAPLVVMDQFACQTIKLAVNQELVVNLPSNPSTGYRWSMVKHPDFLRVVEADNYQQDKMNGEPRVGMDGQSLWIFRAEATGSDQLDLIYHRPWEKEQAPAKQLSCKITVS</sequence>
<accession>A0A974RX32</accession>
<feature type="chain" id="PRO_5037317445" evidence="3">
    <location>
        <begin position="23"/>
        <end position="130"/>
    </location>
</feature>
<dbReference type="PANTHER" id="PTHR36530:SF1">
    <property type="entry name" value="AMOEBIASIN-1"/>
    <property type="match status" value="1"/>
</dbReference>
<dbReference type="Proteomes" id="UP000595278">
    <property type="component" value="Chromosome"/>
</dbReference>
<dbReference type="Pfam" id="PF09394">
    <property type="entry name" value="Inhibitor_I42"/>
    <property type="match status" value="1"/>
</dbReference>
<dbReference type="AlphaFoldDB" id="A0A974RX32"/>
<dbReference type="PROSITE" id="PS51257">
    <property type="entry name" value="PROKAR_LIPOPROTEIN"/>
    <property type="match status" value="1"/>
</dbReference>
<organism evidence="5 6">
    <name type="scientific">Entomomonas asaccharolytica</name>
    <dbReference type="NCBI Taxonomy" id="2785331"/>
    <lineage>
        <taxon>Bacteria</taxon>
        <taxon>Pseudomonadati</taxon>
        <taxon>Pseudomonadota</taxon>
        <taxon>Gammaproteobacteria</taxon>
        <taxon>Pseudomonadales</taxon>
        <taxon>Pseudomonadaceae</taxon>
        <taxon>Entomomonas</taxon>
    </lineage>
</organism>
<keyword evidence="2" id="KW-0789">Thiol protease inhibitor</keyword>
<protein>
    <submittedName>
        <fullName evidence="5">Protease inhibitor I42 family protein</fullName>
    </submittedName>
</protein>
<keyword evidence="3" id="KW-0732">Signal</keyword>
<keyword evidence="1" id="KW-0646">Protease inhibitor</keyword>
<dbReference type="GO" id="GO:0004869">
    <property type="term" value="F:cysteine-type endopeptidase inhibitor activity"/>
    <property type="evidence" value="ECO:0007669"/>
    <property type="project" value="UniProtKB-KW"/>
</dbReference>
<dbReference type="InterPro" id="IPR018990">
    <property type="entry name" value="Prot_inh_I42_chagasin"/>
</dbReference>
<feature type="signal peptide" evidence="3">
    <location>
        <begin position="1"/>
        <end position="22"/>
    </location>
</feature>
<dbReference type="EMBL" id="CP067393">
    <property type="protein sequence ID" value="QQP85821.1"/>
    <property type="molecule type" value="Genomic_DNA"/>
</dbReference>
<dbReference type="RefSeq" id="WP_201092903.1">
    <property type="nucleotide sequence ID" value="NZ_CP067393.1"/>
</dbReference>
<dbReference type="Gene3D" id="2.60.40.2020">
    <property type="match status" value="1"/>
</dbReference>
<evidence type="ECO:0000259" key="4">
    <source>
        <dbReference type="Pfam" id="PF09394"/>
    </source>
</evidence>
<name>A0A974RX32_9GAMM</name>
<dbReference type="SUPFAM" id="SSF141066">
    <property type="entry name" value="ICP-like"/>
    <property type="match status" value="1"/>
</dbReference>
<evidence type="ECO:0000313" key="5">
    <source>
        <dbReference type="EMBL" id="QQP85821.1"/>
    </source>
</evidence>
<evidence type="ECO:0000256" key="2">
    <source>
        <dbReference type="ARBA" id="ARBA00022704"/>
    </source>
</evidence>
<keyword evidence="6" id="KW-1185">Reference proteome</keyword>
<feature type="domain" description="Proteinase inhibitor I42 chagasin" evidence="4">
    <location>
        <begin position="37"/>
        <end position="127"/>
    </location>
</feature>
<dbReference type="PANTHER" id="PTHR36530">
    <property type="entry name" value="INHIBITOR OF CYSTEINE PEPTIDASE"/>
    <property type="match status" value="1"/>
</dbReference>
<dbReference type="InterPro" id="IPR052781">
    <property type="entry name" value="Cys_protease_inhibitor_I42"/>
</dbReference>
<gene>
    <name evidence="5" type="ORF">JHT90_00725</name>
</gene>
<evidence type="ECO:0000256" key="1">
    <source>
        <dbReference type="ARBA" id="ARBA00022690"/>
    </source>
</evidence>
<evidence type="ECO:0000313" key="6">
    <source>
        <dbReference type="Proteomes" id="UP000595278"/>
    </source>
</evidence>
<evidence type="ECO:0000256" key="3">
    <source>
        <dbReference type="SAM" id="SignalP"/>
    </source>
</evidence>
<dbReference type="InterPro" id="IPR036331">
    <property type="entry name" value="Chagasin-like_sf"/>
</dbReference>
<dbReference type="KEGG" id="eaz:JHT90_00725"/>